<proteinExistence type="predicted"/>
<sequence length="69" mass="7365">MSDVEKGVCGAVTQLPPEFVKTERRVTGTDWADVTVACAASAHPGPEQVGPLVLHGERHGVHYWTANTP</sequence>
<dbReference type="AlphaFoldDB" id="A0A6B3BZQ5"/>
<organism evidence="1">
    <name type="scientific">Streptomyces sp. SID12501</name>
    <dbReference type="NCBI Taxonomy" id="2706042"/>
    <lineage>
        <taxon>Bacteria</taxon>
        <taxon>Bacillati</taxon>
        <taxon>Actinomycetota</taxon>
        <taxon>Actinomycetes</taxon>
        <taxon>Kitasatosporales</taxon>
        <taxon>Streptomycetaceae</taxon>
        <taxon>Streptomyces</taxon>
    </lineage>
</organism>
<gene>
    <name evidence="1" type="ORF">G3I71_29490</name>
</gene>
<evidence type="ECO:0000313" key="1">
    <source>
        <dbReference type="EMBL" id="NEC89848.1"/>
    </source>
</evidence>
<dbReference type="EMBL" id="JAAGLU010000027">
    <property type="protein sequence ID" value="NEC89848.1"/>
    <property type="molecule type" value="Genomic_DNA"/>
</dbReference>
<accession>A0A6B3BZQ5</accession>
<dbReference type="RefSeq" id="WP_164319209.1">
    <property type="nucleotide sequence ID" value="NZ_JAAGLU010000027.1"/>
</dbReference>
<protein>
    <submittedName>
        <fullName evidence="1">Uncharacterized protein</fullName>
    </submittedName>
</protein>
<name>A0A6B3BZQ5_9ACTN</name>
<comment type="caution">
    <text evidence="1">The sequence shown here is derived from an EMBL/GenBank/DDBJ whole genome shotgun (WGS) entry which is preliminary data.</text>
</comment>
<reference evidence="1" key="1">
    <citation type="submission" date="2020-01" db="EMBL/GenBank/DDBJ databases">
        <title>Insect and environment-associated Actinomycetes.</title>
        <authorList>
            <person name="Currrie C."/>
            <person name="Chevrette M."/>
            <person name="Carlson C."/>
            <person name="Stubbendieck R."/>
            <person name="Wendt-Pienkowski E."/>
        </authorList>
    </citation>
    <scope>NUCLEOTIDE SEQUENCE</scope>
    <source>
        <strain evidence="1">SID12501</strain>
    </source>
</reference>